<evidence type="ECO:0000313" key="2">
    <source>
        <dbReference type="Proteomes" id="UP000274786"/>
    </source>
</evidence>
<evidence type="ECO:0000313" key="1">
    <source>
        <dbReference type="EMBL" id="RLK56383.1"/>
    </source>
</evidence>
<gene>
    <name evidence="1" type="ORF">BCL79_0769</name>
</gene>
<accession>A0A498CH93</accession>
<dbReference type="Proteomes" id="UP000274786">
    <property type="component" value="Unassembled WGS sequence"/>
</dbReference>
<name>A0A498CH93_9GAMM</name>
<reference evidence="1 2" key="1">
    <citation type="submission" date="2018-10" db="EMBL/GenBank/DDBJ databases">
        <title>Comparative analysis of microorganisms from saline springs in Andes Mountain Range, Colombia.</title>
        <authorList>
            <person name="Rubin E."/>
        </authorList>
    </citation>
    <scope>NUCLEOTIDE SEQUENCE [LARGE SCALE GENOMIC DNA]</scope>
    <source>
        <strain evidence="1 2">USBA GBX 843</strain>
    </source>
</reference>
<organism evidence="1 2">
    <name type="scientific">Stenotrophomonas rhizophila</name>
    <dbReference type="NCBI Taxonomy" id="216778"/>
    <lineage>
        <taxon>Bacteria</taxon>
        <taxon>Pseudomonadati</taxon>
        <taxon>Pseudomonadota</taxon>
        <taxon>Gammaproteobacteria</taxon>
        <taxon>Lysobacterales</taxon>
        <taxon>Lysobacteraceae</taxon>
        <taxon>Stenotrophomonas</taxon>
    </lineage>
</organism>
<comment type="caution">
    <text evidence="1">The sequence shown here is derived from an EMBL/GenBank/DDBJ whole genome shotgun (WGS) entry which is preliminary data.</text>
</comment>
<proteinExistence type="predicted"/>
<dbReference type="EMBL" id="RCDC01000004">
    <property type="protein sequence ID" value="RLK56383.1"/>
    <property type="molecule type" value="Genomic_DNA"/>
</dbReference>
<dbReference type="AlphaFoldDB" id="A0A498CH93"/>
<sequence>MPESALGEAVCQSGLPLGVIRWYLQLKGESVAFPQGGGGVVAIYRVRGICWAGEGQGVLPSEAVVQCAGPNDIADALSDTHGWLVEDFEIYEDL</sequence>
<protein>
    <submittedName>
        <fullName evidence="1">Uncharacterized protein</fullName>
    </submittedName>
</protein>